<sequence>MVSETIHAVRALLREPGVTRAGLAIAAGLHPNTLRDVEAEGWNPTASTLLALESYMEARRPRQQASAA</sequence>
<proteinExistence type="predicted"/>
<dbReference type="Gene3D" id="1.10.260.40">
    <property type="entry name" value="lambda repressor-like DNA-binding domains"/>
    <property type="match status" value="1"/>
</dbReference>
<reference evidence="2" key="1">
    <citation type="submission" date="2016-11" db="EMBL/GenBank/DDBJ databases">
        <title>Complete Genome Sequence of alachlor-degrading Sphingomonas sp. strain JJ-A5.</title>
        <authorList>
            <person name="Lee H."/>
            <person name="Ka J.-O."/>
        </authorList>
    </citation>
    <scope>NUCLEOTIDE SEQUENCE [LARGE SCALE GENOMIC DNA]</scope>
    <source>
        <strain evidence="2">JJ-A5</strain>
    </source>
</reference>
<protein>
    <recommendedName>
        <fullName evidence="3">HTH cro/C1-type domain-containing protein</fullName>
    </recommendedName>
</protein>
<dbReference type="AlphaFoldDB" id="A0A1L3ZR25"/>
<evidence type="ECO:0008006" key="3">
    <source>
        <dbReference type="Google" id="ProtNLM"/>
    </source>
</evidence>
<dbReference type="EMBL" id="CP018221">
    <property type="protein sequence ID" value="API58078.1"/>
    <property type="molecule type" value="Genomic_DNA"/>
</dbReference>
<dbReference type="InterPro" id="IPR010982">
    <property type="entry name" value="Lambda_DNA-bd_dom_sf"/>
</dbReference>
<keyword evidence="2" id="KW-1185">Reference proteome</keyword>
<dbReference type="SUPFAM" id="SSF47413">
    <property type="entry name" value="lambda repressor-like DNA-binding domains"/>
    <property type="match status" value="1"/>
</dbReference>
<accession>A0A1L3ZR25</accession>
<dbReference type="KEGG" id="sphj:BSL82_01180"/>
<dbReference type="Proteomes" id="UP000182063">
    <property type="component" value="Chromosome"/>
</dbReference>
<gene>
    <name evidence="1" type="ORF">BSL82_01180</name>
</gene>
<evidence type="ECO:0000313" key="1">
    <source>
        <dbReference type="EMBL" id="API58078.1"/>
    </source>
</evidence>
<name>A0A1L3ZR25_9SPHN</name>
<evidence type="ECO:0000313" key="2">
    <source>
        <dbReference type="Proteomes" id="UP000182063"/>
    </source>
</evidence>
<dbReference type="GO" id="GO:0003677">
    <property type="term" value="F:DNA binding"/>
    <property type="evidence" value="ECO:0007669"/>
    <property type="project" value="InterPro"/>
</dbReference>
<dbReference type="STRING" id="1921510.BSL82_01180"/>
<organism evidence="1 2">
    <name type="scientific">Tardibacter chloracetimidivorans</name>
    <dbReference type="NCBI Taxonomy" id="1921510"/>
    <lineage>
        <taxon>Bacteria</taxon>
        <taxon>Pseudomonadati</taxon>
        <taxon>Pseudomonadota</taxon>
        <taxon>Alphaproteobacteria</taxon>
        <taxon>Sphingomonadales</taxon>
        <taxon>Sphingomonadaceae</taxon>
        <taxon>Tardibacter</taxon>
    </lineage>
</organism>